<proteinExistence type="predicted"/>
<evidence type="ECO:0000256" key="1">
    <source>
        <dbReference type="SAM" id="MobiDB-lite"/>
    </source>
</evidence>
<sequence length="143" mass="15225">MATPGLPPTFSIASIDAQRVEEALARIGPKWTTWTAMTLAQVRGPVRVRDVAAQLPFVSEQFVGKRLATMHADGLVVRGYDRRGAPYQLSARHVSGPRPPHGLGLVPHPPDTGTDGRSRACRGRAAPPTSSALNCRSSGPRLG</sequence>
<evidence type="ECO:0000313" key="2">
    <source>
        <dbReference type="EMBL" id="BFP56459.1"/>
    </source>
</evidence>
<accession>A0AB33KRJ2</accession>
<dbReference type="AlphaFoldDB" id="A0AB33KRJ2"/>
<dbReference type="SUPFAM" id="SSF46785">
    <property type="entry name" value="Winged helix' DNA-binding domain"/>
    <property type="match status" value="1"/>
</dbReference>
<dbReference type="KEGG" id="stcm:SCMC78_62660"/>
<protein>
    <recommendedName>
        <fullName evidence="3">HTH hxlR-type domain-containing protein</fullName>
    </recommendedName>
</protein>
<name>A0AB33KRJ2_9ACTN</name>
<dbReference type="InterPro" id="IPR036390">
    <property type="entry name" value="WH_DNA-bd_sf"/>
</dbReference>
<reference evidence="2" key="1">
    <citation type="submission" date="2024-07" db="EMBL/GenBank/DDBJ databases">
        <title>Complete genome sequences of cellulolytic bacteria, Kitasatospora sp. CMC57 and Streptomyces sp. CMC78, isolated from Japanese agricultural soil.</title>
        <authorList>
            <person name="Hashimoto T."/>
            <person name="Ito M."/>
            <person name="Iwamoto M."/>
            <person name="Fukahori D."/>
            <person name="Shoda T."/>
            <person name="Sakoda M."/>
            <person name="Morohoshi T."/>
            <person name="Mitsuboshi M."/>
            <person name="Nishizawa T."/>
        </authorList>
    </citation>
    <scope>NUCLEOTIDE SEQUENCE</scope>
    <source>
        <strain evidence="2">CMC78</strain>
    </source>
</reference>
<dbReference type="EMBL" id="AP035884">
    <property type="protein sequence ID" value="BFP56459.1"/>
    <property type="molecule type" value="Genomic_DNA"/>
</dbReference>
<dbReference type="InterPro" id="IPR036388">
    <property type="entry name" value="WH-like_DNA-bd_sf"/>
</dbReference>
<dbReference type="Gene3D" id="1.10.10.10">
    <property type="entry name" value="Winged helix-like DNA-binding domain superfamily/Winged helix DNA-binding domain"/>
    <property type="match status" value="1"/>
</dbReference>
<gene>
    <name evidence="2" type="ORF">SCMC78_62660</name>
</gene>
<feature type="region of interest" description="Disordered" evidence="1">
    <location>
        <begin position="90"/>
        <end position="143"/>
    </location>
</feature>
<evidence type="ECO:0008006" key="3">
    <source>
        <dbReference type="Google" id="ProtNLM"/>
    </source>
</evidence>
<feature type="compositionally biased region" description="Polar residues" evidence="1">
    <location>
        <begin position="128"/>
        <end position="137"/>
    </location>
</feature>
<organism evidence="2">
    <name type="scientific">Streptomyces sp. CMC78</name>
    <dbReference type="NCBI Taxonomy" id="3231512"/>
    <lineage>
        <taxon>Bacteria</taxon>
        <taxon>Bacillati</taxon>
        <taxon>Actinomycetota</taxon>
        <taxon>Actinomycetes</taxon>
        <taxon>Kitasatosporales</taxon>
        <taxon>Streptomycetaceae</taxon>
        <taxon>Streptomyces</taxon>
    </lineage>
</organism>